<accession>A0AAJ5WY23</accession>
<gene>
    <name evidence="1" type="ORF">P0Y50_08865</name>
</gene>
<dbReference type="Pfam" id="PF13384">
    <property type="entry name" value="HTH_23"/>
    <property type="match status" value="1"/>
</dbReference>
<evidence type="ECO:0000313" key="2">
    <source>
        <dbReference type="Proteomes" id="UP001213664"/>
    </source>
</evidence>
<dbReference type="Proteomes" id="UP001213664">
    <property type="component" value="Chromosome"/>
</dbReference>
<name>A0AAJ5WY23_9CAUL</name>
<proteinExistence type="predicted"/>
<organism evidence="1 2">
    <name type="scientific">Candidatus Brevundimonas colombiensis</name>
    <dbReference type="NCBI Taxonomy" id="3121376"/>
    <lineage>
        <taxon>Bacteria</taxon>
        <taxon>Pseudomonadati</taxon>
        <taxon>Pseudomonadota</taxon>
        <taxon>Alphaproteobacteria</taxon>
        <taxon>Caulobacterales</taxon>
        <taxon>Caulobacteraceae</taxon>
        <taxon>Brevundimonas</taxon>
    </lineage>
</organism>
<sequence>MSAAEPTWADWPELLQRVAECCGAGVALRLARSYGGREIYIPTPEAIDEGHHLAVALGLASARQMADALRVGKLLVPMGPTSSPKRRAAAIRRMRSEGATNAAIAKTLGIHLRTVEVRQQRDREAGLAIRDDDTLDLFDR</sequence>
<dbReference type="AlphaFoldDB" id="A0AAJ5WY23"/>
<evidence type="ECO:0000313" key="1">
    <source>
        <dbReference type="EMBL" id="WEK38663.1"/>
    </source>
</evidence>
<dbReference type="EMBL" id="CP119326">
    <property type="protein sequence ID" value="WEK38663.1"/>
    <property type="molecule type" value="Genomic_DNA"/>
</dbReference>
<protein>
    <submittedName>
        <fullName evidence="1">Helix-turn-helix domain-containing protein</fullName>
    </submittedName>
</protein>
<reference evidence="1" key="1">
    <citation type="submission" date="2023-03" db="EMBL/GenBank/DDBJ databases">
        <title>Andean soil-derived lignocellulolytic bacterial consortium as a source of novel taxa and putative plastic-active enzymes.</title>
        <authorList>
            <person name="Diaz-Garcia L."/>
            <person name="Chuvochina M."/>
            <person name="Feuerriegel G."/>
            <person name="Bunk B."/>
            <person name="Sproer C."/>
            <person name="Streit W.R."/>
            <person name="Rodriguez L.M."/>
            <person name="Overmann J."/>
            <person name="Jimenez D.J."/>
        </authorList>
    </citation>
    <scope>NUCLEOTIDE SEQUENCE</scope>
    <source>
        <strain evidence="1">MAG 833</strain>
    </source>
</reference>